<reference evidence="8" key="1">
    <citation type="journal article" date="2019" name="Int. J. Syst. Evol. Microbiol.">
        <title>The Global Catalogue of Microorganisms (GCM) 10K type strain sequencing project: providing services to taxonomists for standard genome sequencing and annotation.</title>
        <authorList>
            <consortium name="The Broad Institute Genomics Platform"/>
            <consortium name="The Broad Institute Genome Sequencing Center for Infectious Disease"/>
            <person name="Wu L."/>
            <person name="Ma J."/>
        </authorList>
    </citation>
    <scope>NUCLEOTIDE SEQUENCE [LARGE SCALE GENOMIC DNA]</scope>
    <source>
        <strain evidence="8">JCM 9731</strain>
    </source>
</reference>
<keyword evidence="4" id="KW-0472">Membrane</keyword>
<keyword evidence="2" id="KW-0813">Transport</keyword>
<dbReference type="PANTHER" id="PTHR47737">
    <property type="entry name" value="GLYCINE BETAINE/PROLINE BETAINE TRANSPORT SYSTEM PERMEASE PROTEIN PROW"/>
    <property type="match status" value="1"/>
</dbReference>
<dbReference type="Gene3D" id="3.40.190.10">
    <property type="entry name" value="Periplasmic binding protein-like II"/>
    <property type="match status" value="1"/>
</dbReference>
<feature type="signal peptide" evidence="5">
    <location>
        <begin position="1"/>
        <end position="18"/>
    </location>
</feature>
<evidence type="ECO:0000256" key="1">
    <source>
        <dbReference type="ARBA" id="ARBA00004236"/>
    </source>
</evidence>
<feature type="chain" id="PRO_5047004210" evidence="5">
    <location>
        <begin position="19"/>
        <end position="287"/>
    </location>
</feature>
<evidence type="ECO:0000256" key="2">
    <source>
        <dbReference type="ARBA" id="ARBA00022448"/>
    </source>
</evidence>
<keyword evidence="5" id="KW-0732">Signal</keyword>
<evidence type="ECO:0000256" key="5">
    <source>
        <dbReference type="SAM" id="SignalP"/>
    </source>
</evidence>
<accession>A0ABP3FX26</accession>
<dbReference type="EMBL" id="BAAADJ010000019">
    <property type="protein sequence ID" value="GAA0327855.1"/>
    <property type="molecule type" value="Genomic_DNA"/>
</dbReference>
<evidence type="ECO:0000313" key="7">
    <source>
        <dbReference type="EMBL" id="GAA0327855.1"/>
    </source>
</evidence>
<dbReference type="Gene3D" id="3.40.190.100">
    <property type="entry name" value="Glycine betaine-binding periplasmic protein, domain 2"/>
    <property type="match status" value="1"/>
</dbReference>
<proteinExistence type="predicted"/>
<evidence type="ECO:0000259" key="6">
    <source>
        <dbReference type="Pfam" id="PF04069"/>
    </source>
</evidence>
<dbReference type="SUPFAM" id="SSF53850">
    <property type="entry name" value="Periplasmic binding protein-like II"/>
    <property type="match status" value="1"/>
</dbReference>
<gene>
    <name evidence="7" type="ORF">GCM10008967_17930</name>
</gene>
<evidence type="ECO:0000256" key="3">
    <source>
        <dbReference type="ARBA" id="ARBA00022475"/>
    </source>
</evidence>
<dbReference type="Proteomes" id="UP001500782">
    <property type="component" value="Unassembled WGS sequence"/>
</dbReference>
<feature type="domain" description="ABC-type glycine betaine transport system substrate-binding" evidence="6">
    <location>
        <begin position="34"/>
        <end position="277"/>
    </location>
</feature>
<name>A0ABP3FX26_9BACI</name>
<comment type="subcellular location">
    <subcellularLocation>
        <location evidence="1">Cell membrane</location>
    </subcellularLocation>
</comment>
<keyword evidence="3" id="KW-1003">Cell membrane</keyword>
<comment type="caution">
    <text evidence="7">The sequence shown here is derived from an EMBL/GenBank/DDBJ whole genome shotgun (WGS) entry which is preliminary data.</text>
</comment>
<sequence length="287" mass="32058">MKKKIVLALMLAVSLVLAACGNTEGDGEGGDTTELTFGINNWAENIAVSNMWKILLAEEGYEVTLKELEKGPVWTGIAQGDLDVAPEVWLPFTDAPLYEQYEEDVVLGDVWYEGTALGLAVPTYMEDLNSLDQLNDYADDLGNRIVGIDAGSSLVGITGDAVDEYSWTLDLVPSSEPAMMTELDKAYQKQEPIVVTLWSPHWAFAEYDLKYLEDPKGVYGEPDDIMFMTRTDFEKDHPEVWEYLQNWSMDDATLGSLMATINETGDPVEGAQQWIDENRDLVDSWME</sequence>
<dbReference type="PROSITE" id="PS51257">
    <property type="entry name" value="PROKAR_LIPOPROTEIN"/>
    <property type="match status" value="1"/>
</dbReference>
<dbReference type="CDD" id="cd13639">
    <property type="entry name" value="PBP2_OpuAC_like"/>
    <property type="match status" value="1"/>
</dbReference>
<dbReference type="RefSeq" id="WP_343798332.1">
    <property type="nucleotide sequence ID" value="NZ_BAAADJ010000019.1"/>
</dbReference>
<evidence type="ECO:0000313" key="8">
    <source>
        <dbReference type="Proteomes" id="UP001500782"/>
    </source>
</evidence>
<organism evidence="7 8">
    <name type="scientific">Bacillus carboniphilus</name>
    <dbReference type="NCBI Taxonomy" id="86663"/>
    <lineage>
        <taxon>Bacteria</taxon>
        <taxon>Bacillati</taxon>
        <taxon>Bacillota</taxon>
        <taxon>Bacilli</taxon>
        <taxon>Bacillales</taxon>
        <taxon>Bacillaceae</taxon>
        <taxon>Bacillus</taxon>
    </lineage>
</organism>
<dbReference type="InterPro" id="IPR007210">
    <property type="entry name" value="ABC_Gly_betaine_transp_sub-bd"/>
</dbReference>
<dbReference type="Pfam" id="PF04069">
    <property type="entry name" value="OpuAC"/>
    <property type="match status" value="1"/>
</dbReference>
<protein>
    <submittedName>
        <fullName evidence="7">Glycine betaine ABC transporter substrate-binding protein</fullName>
    </submittedName>
</protein>
<evidence type="ECO:0000256" key="4">
    <source>
        <dbReference type="ARBA" id="ARBA00023136"/>
    </source>
</evidence>
<keyword evidence="8" id="KW-1185">Reference proteome</keyword>
<dbReference type="PANTHER" id="PTHR47737:SF1">
    <property type="entry name" value="GLYCINE BETAINE_PROLINE BETAINE TRANSPORT SYSTEM PERMEASE PROTEIN PROW"/>
    <property type="match status" value="1"/>
</dbReference>